<dbReference type="EMBL" id="KQ434896">
    <property type="protein sequence ID" value="KZC10721.1"/>
    <property type="molecule type" value="Genomic_DNA"/>
</dbReference>
<sequence>MSVNLMLKESLVNKDSLVTLYHVIRPKYHLGAQYARASSCLQDLQNIAIREKSTRGLQTVRPLENQSGRPRPDGTQRVRNRIYFRIDQSVSGRFHVRIPLLAAMNGIPKTDEAKGACPKTY</sequence>
<evidence type="ECO:0000313" key="2">
    <source>
        <dbReference type="EMBL" id="KZC10721.1"/>
    </source>
</evidence>
<evidence type="ECO:0000256" key="1">
    <source>
        <dbReference type="SAM" id="MobiDB-lite"/>
    </source>
</evidence>
<feature type="region of interest" description="Disordered" evidence="1">
    <location>
        <begin position="58"/>
        <end position="78"/>
    </location>
</feature>
<proteinExistence type="predicted"/>
<accession>A0A154PFU9</accession>
<keyword evidence="3" id="KW-1185">Reference proteome</keyword>
<evidence type="ECO:0000313" key="3">
    <source>
        <dbReference type="Proteomes" id="UP000076502"/>
    </source>
</evidence>
<name>A0A154PFU9_DUFNO</name>
<reference evidence="2 3" key="1">
    <citation type="submission" date="2015-07" db="EMBL/GenBank/DDBJ databases">
        <title>The genome of Dufourea novaeangliae.</title>
        <authorList>
            <person name="Pan H."/>
            <person name="Kapheim K."/>
        </authorList>
    </citation>
    <scope>NUCLEOTIDE SEQUENCE [LARGE SCALE GENOMIC DNA]</scope>
    <source>
        <strain evidence="2">0120121106</strain>
        <tissue evidence="2">Whole body</tissue>
    </source>
</reference>
<protein>
    <submittedName>
        <fullName evidence="2">Uncharacterized protein</fullName>
    </submittedName>
</protein>
<organism evidence="2 3">
    <name type="scientific">Dufourea novaeangliae</name>
    <name type="common">Sweat bee</name>
    <dbReference type="NCBI Taxonomy" id="178035"/>
    <lineage>
        <taxon>Eukaryota</taxon>
        <taxon>Metazoa</taxon>
        <taxon>Ecdysozoa</taxon>
        <taxon>Arthropoda</taxon>
        <taxon>Hexapoda</taxon>
        <taxon>Insecta</taxon>
        <taxon>Pterygota</taxon>
        <taxon>Neoptera</taxon>
        <taxon>Endopterygota</taxon>
        <taxon>Hymenoptera</taxon>
        <taxon>Apocrita</taxon>
        <taxon>Aculeata</taxon>
        <taxon>Apoidea</taxon>
        <taxon>Anthophila</taxon>
        <taxon>Halictidae</taxon>
        <taxon>Rophitinae</taxon>
        <taxon>Dufourea</taxon>
    </lineage>
</organism>
<dbReference type="AlphaFoldDB" id="A0A154PFU9"/>
<dbReference type="Proteomes" id="UP000076502">
    <property type="component" value="Unassembled WGS sequence"/>
</dbReference>
<gene>
    <name evidence="2" type="ORF">WN55_02209</name>
</gene>